<dbReference type="PROSITE" id="PS50011">
    <property type="entry name" value="PROTEIN_KINASE_DOM"/>
    <property type="match status" value="1"/>
</dbReference>
<dbReference type="EC" id="2.7.11.1" evidence="2"/>
<dbReference type="CDD" id="cd14066">
    <property type="entry name" value="STKc_IRAK"/>
    <property type="match status" value="1"/>
</dbReference>
<proteinExistence type="predicted"/>
<evidence type="ECO:0000256" key="15">
    <source>
        <dbReference type="SAM" id="MobiDB-lite"/>
    </source>
</evidence>
<dbReference type="AlphaFoldDB" id="A0AAW1JMG8"/>
<evidence type="ECO:0000256" key="10">
    <source>
        <dbReference type="ARBA" id="ARBA00022989"/>
    </source>
</evidence>
<evidence type="ECO:0000259" key="17">
    <source>
        <dbReference type="PROSITE" id="PS50011"/>
    </source>
</evidence>
<evidence type="ECO:0000256" key="2">
    <source>
        <dbReference type="ARBA" id="ARBA00012513"/>
    </source>
</evidence>
<feature type="region of interest" description="Disordered" evidence="15">
    <location>
        <begin position="779"/>
        <end position="859"/>
    </location>
</feature>
<evidence type="ECO:0000256" key="4">
    <source>
        <dbReference type="ARBA" id="ARBA00022527"/>
    </source>
</evidence>
<dbReference type="SUPFAM" id="SSF56112">
    <property type="entry name" value="Protein kinase-like (PK-like)"/>
    <property type="match status" value="1"/>
</dbReference>
<evidence type="ECO:0000313" key="19">
    <source>
        <dbReference type="Proteomes" id="UP001443914"/>
    </source>
</evidence>
<comment type="catalytic activity">
    <reaction evidence="12">
        <text>L-threonyl-[protein] + ATP = O-phospho-L-threonyl-[protein] + ADP + H(+)</text>
        <dbReference type="Rhea" id="RHEA:46608"/>
        <dbReference type="Rhea" id="RHEA-COMP:11060"/>
        <dbReference type="Rhea" id="RHEA-COMP:11605"/>
        <dbReference type="ChEBI" id="CHEBI:15378"/>
        <dbReference type="ChEBI" id="CHEBI:30013"/>
        <dbReference type="ChEBI" id="CHEBI:30616"/>
        <dbReference type="ChEBI" id="CHEBI:61977"/>
        <dbReference type="ChEBI" id="CHEBI:456216"/>
        <dbReference type="EC" id="2.7.11.1"/>
    </reaction>
</comment>
<feature type="compositionally biased region" description="Polar residues" evidence="15">
    <location>
        <begin position="779"/>
        <end position="827"/>
    </location>
</feature>
<comment type="caution">
    <text evidence="18">The sequence shown here is derived from an EMBL/GenBank/DDBJ whole genome shotgun (WGS) entry which is preliminary data.</text>
</comment>
<comment type="catalytic activity">
    <reaction evidence="13">
        <text>L-seryl-[protein] + ATP = O-phospho-L-seryl-[protein] + ADP + H(+)</text>
        <dbReference type="Rhea" id="RHEA:17989"/>
        <dbReference type="Rhea" id="RHEA-COMP:9863"/>
        <dbReference type="Rhea" id="RHEA-COMP:11604"/>
        <dbReference type="ChEBI" id="CHEBI:15378"/>
        <dbReference type="ChEBI" id="CHEBI:29999"/>
        <dbReference type="ChEBI" id="CHEBI:30616"/>
        <dbReference type="ChEBI" id="CHEBI:83421"/>
        <dbReference type="ChEBI" id="CHEBI:456216"/>
        <dbReference type="EC" id="2.7.11.1"/>
    </reaction>
</comment>
<dbReference type="EMBL" id="JBDFQZ010000007">
    <property type="protein sequence ID" value="KAK9705033.1"/>
    <property type="molecule type" value="Genomic_DNA"/>
</dbReference>
<dbReference type="Gene3D" id="3.30.200.20">
    <property type="entry name" value="Phosphorylase Kinase, domain 1"/>
    <property type="match status" value="1"/>
</dbReference>
<keyword evidence="4" id="KW-0723">Serine/threonine-protein kinase</keyword>
<feature type="compositionally biased region" description="Pro residues" evidence="15">
    <location>
        <begin position="8"/>
        <end position="100"/>
    </location>
</feature>
<evidence type="ECO:0000256" key="7">
    <source>
        <dbReference type="ARBA" id="ARBA00022741"/>
    </source>
</evidence>
<sequence>MAAILPSPDSPPSVVPPPSSSSPPQPSLTPPPLPSAPPPPSPSPPPLAATPPLPSNPPPPDVPPPSNPGTPVTPPPVESTPPPTTSAPPPTPPVSPPSIPVTPQTSPPIASAPPLPGVSPPSPQTDPPPVISPPPKSAPPPSPPVGAPPPPALPPPRTNSPPPALPPPRTNSPPPPPSAPPPKSSRSPPSSPPALPPPRTNSPPPALPPPRTNSPPPPPSAPPPKSSHSPPSSDPPAAFTPPPKSLPNPPINSPPPPPPPSSKPPESSPPPPAAAQPPRVPPSRPSAPPPPPNVSPPSSSEIPPPSGTGLAPPPFVSPRTPTPVVEIPPSSSLSPPGPSKTVPSSPSLPGNKSGFAPETANNTSSNKGGIGSGGVIAIGVITGVVIVGLIGLIALWMFMRKKRSSGPGANDGHIIPASMGSSPPPDDPTPFLGGGSGTTTPAEPGRFGHSRSWLTYQELSEATGGFSDENLLGEGGFGFVYKGHLVDGRVVAVKQLKIGGGQGEREFKAEVEIISRIHHRHLVSLVGYCIWETKRLLVYDFVPNNTLYFHLHGEGSSVMDWATRVKIAVGAARGITYLHEDCHPRIIHRDIKSSNILIDNNYEAQVSDFGLAKLAMDADTHISTRVVGTFGYMAPEYATTGKLTEKSDVYSFGVVLLELITGRKPVDGSQPLGDESLVEWARPLLTHALDTGEFDGLVDPRLEKNYIESEMFRMTEAAAACVRHSSSRRPRMGQIVRALGESDSEDLSNGLKVGESQLYNSAQQSEDIRWFRRMAFGSPDSNSDAFSQPTQSSGVSAQSRQDTYFSAQPVQDGNSRLHSQESQSTSLLGHRGISHGPSVNTSRRSNENVQHPSDASENV</sequence>
<protein>
    <recommendedName>
        <fullName evidence="2">non-specific serine/threonine protein kinase</fullName>
        <ecNumber evidence="2">2.7.11.1</ecNumber>
    </recommendedName>
</protein>
<dbReference type="SMART" id="SM00220">
    <property type="entry name" value="S_TKc"/>
    <property type="match status" value="1"/>
</dbReference>
<evidence type="ECO:0000313" key="18">
    <source>
        <dbReference type="EMBL" id="KAK9705033.1"/>
    </source>
</evidence>
<feature type="compositionally biased region" description="Pro residues" evidence="15">
    <location>
        <begin position="232"/>
        <end position="295"/>
    </location>
</feature>
<keyword evidence="6 16" id="KW-0812">Transmembrane</keyword>
<keyword evidence="19" id="KW-1185">Reference proteome</keyword>
<feature type="compositionally biased region" description="Low complexity" evidence="15">
    <location>
        <begin position="317"/>
        <end position="334"/>
    </location>
</feature>
<evidence type="ECO:0000256" key="5">
    <source>
        <dbReference type="ARBA" id="ARBA00022679"/>
    </source>
</evidence>
<accession>A0AAW1JMG8</accession>
<evidence type="ECO:0000256" key="11">
    <source>
        <dbReference type="ARBA" id="ARBA00023136"/>
    </source>
</evidence>
<feature type="region of interest" description="Disordered" evidence="15">
    <location>
        <begin position="407"/>
        <end position="447"/>
    </location>
</feature>
<evidence type="ECO:0000256" key="1">
    <source>
        <dbReference type="ARBA" id="ARBA00004162"/>
    </source>
</evidence>
<evidence type="ECO:0000256" key="13">
    <source>
        <dbReference type="ARBA" id="ARBA00048679"/>
    </source>
</evidence>
<keyword evidence="11 16" id="KW-0472">Membrane</keyword>
<dbReference type="PROSITE" id="PS00107">
    <property type="entry name" value="PROTEIN_KINASE_ATP"/>
    <property type="match status" value="1"/>
</dbReference>
<dbReference type="InterPro" id="IPR011009">
    <property type="entry name" value="Kinase-like_dom_sf"/>
</dbReference>
<keyword evidence="5" id="KW-0808">Transferase</keyword>
<dbReference type="InterPro" id="IPR008271">
    <property type="entry name" value="Ser/Thr_kinase_AS"/>
</dbReference>
<evidence type="ECO:0000256" key="6">
    <source>
        <dbReference type="ARBA" id="ARBA00022692"/>
    </source>
</evidence>
<dbReference type="Pfam" id="PF07714">
    <property type="entry name" value="PK_Tyr_Ser-Thr"/>
    <property type="match status" value="1"/>
</dbReference>
<dbReference type="FunFam" id="3.30.200.20:FF:000212">
    <property type="entry name" value="Proline-rich receptor-like protein kinase PERK8"/>
    <property type="match status" value="1"/>
</dbReference>
<feature type="binding site" evidence="14">
    <location>
        <position position="494"/>
    </location>
    <ligand>
        <name>ATP</name>
        <dbReference type="ChEBI" id="CHEBI:30616"/>
    </ligand>
</feature>
<organism evidence="18 19">
    <name type="scientific">Saponaria officinalis</name>
    <name type="common">Common soapwort</name>
    <name type="synonym">Lychnis saponaria</name>
    <dbReference type="NCBI Taxonomy" id="3572"/>
    <lineage>
        <taxon>Eukaryota</taxon>
        <taxon>Viridiplantae</taxon>
        <taxon>Streptophyta</taxon>
        <taxon>Embryophyta</taxon>
        <taxon>Tracheophyta</taxon>
        <taxon>Spermatophyta</taxon>
        <taxon>Magnoliopsida</taxon>
        <taxon>eudicotyledons</taxon>
        <taxon>Gunneridae</taxon>
        <taxon>Pentapetalae</taxon>
        <taxon>Caryophyllales</taxon>
        <taxon>Caryophyllaceae</taxon>
        <taxon>Caryophylleae</taxon>
        <taxon>Saponaria</taxon>
    </lineage>
</organism>
<feature type="compositionally biased region" description="Pro residues" evidence="15">
    <location>
        <begin position="302"/>
        <end position="316"/>
    </location>
</feature>
<dbReference type="PANTHER" id="PTHR47982:SF45">
    <property type="entry name" value="NON-SPECIFIC SERINE_THREONINE PROTEIN KINASE"/>
    <property type="match status" value="1"/>
</dbReference>
<evidence type="ECO:0000256" key="8">
    <source>
        <dbReference type="ARBA" id="ARBA00022777"/>
    </source>
</evidence>
<dbReference type="PROSITE" id="PS00108">
    <property type="entry name" value="PROTEIN_KINASE_ST"/>
    <property type="match status" value="1"/>
</dbReference>
<gene>
    <name evidence="18" type="ORF">RND81_07G028300</name>
</gene>
<keyword evidence="7 14" id="KW-0547">Nucleotide-binding</keyword>
<dbReference type="InterPro" id="IPR017441">
    <property type="entry name" value="Protein_kinase_ATP_BS"/>
</dbReference>
<dbReference type="Proteomes" id="UP001443914">
    <property type="component" value="Unassembled WGS sequence"/>
</dbReference>
<feature type="compositionally biased region" description="Polar residues" evidence="15">
    <location>
        <begin position="837"/>
        <end position="859"/>
    </location>
</feature>
<feature type="domain" description="Protein kinase" evidence="17">
    <location>
        <begin position="466"/>
        <end position="747"/>
    </location>
</feature>
<comment type="subcellular location">
    <subcellularLocation>
        <location evidence="1">Cell membrane</location>
        <topology evidence="1">Single-pass membrane protein</topology>
    </subcellularLocation>
</comment>
<dbReference type="GO" id="GO:0004674">
    <property type="term" value="F:protein serine/threonine kinase activity"/>
    <property type="evidence" value="ECO:0007669"/>
    <property type="project" value="UniProtKB-KW"/>
</dbReference>
<dbReference type="InterPro" id="IPR001245">
    <property type="entry name" value="Ser-Thr/Tyr_kinase_cat_dom"/>
</dbReference>
<dbReference type="PANTHER" id="PTHR47982">
    <property type="entry name" value="PROLINE-RICH RECEPTOR-LIKE PROTEIN KINASE PERK4"/>
    <property type="match status" value="1"/>
</dbReference>
<evidence type="ECO:0000256" key="9">
    <source>
        <dbReference type="ARBA" id="ARBA00022840"/>
    </source>
</evidence>
<name>A0AAW1JMG8_SAPOF</name>
<evidence type="ECO:0000256" key="16">
    <source>
        <dbReference type="SAM" id="Phobius"/>
    </source>
</evidence>
<evidence type="ECO:0000256" key="12">
    <source>
        <dbReference type="ARBA" id="ARBA00047899"/>
    </source>
</evidence>
<feature type="compositionally biased region" description="Polar residues" evidence="15">
    <location>
        <begin position="341"/>
        <end position="350"/>
    </location>
</feature>
<dbReference type="Gene3D" id="1.10.510.10">
    <property type="entry name" value="Transferase(Phosphotransferase) domain 1"/>
    <property type="match status" value="1"/>
</dbReference>
<feature type="region of interest" description="Disordered" evidence="15">
    <location>
        <begin position="1"/>
        <end position="370"/>
    </location>
</feature>
<dbReference type="GO" id="GO:0005886">
    <property type="term" value="C:plasma membrane"/>
    <property type="evidence" value="ECO:0007669"/>
    <property type="project" value="UniProtKB-SubCell"/>
</dbReference>
<dbReference type="FunFam" id="1.10.510.10:FF:000173">
    <property type="entry name" value="proline-rich receptor-like protein kinase PERK8"/>
    <property type="match status" value="1"/>
</dbReference>
<keyword evidence="3" id="KW-1003">Cell membrane</keyword>
<dbReference type="GO" id="GO:0005524">
    <property type="term" value="F:ATP binding"/>
    <property type="evidence" value="ECO:0007669"/>
    <property type="project" value="UniProtKB-UniRule"/>
</dbReference>
<reference evidence="18" key="1">
    <citation type="submission" date="2024-03" db="EMBL/GenBank/DDBJ databases">
        <title>WGS assembly of Saponaria officinalis var. Norfolk2.</title>
        <authorList>
            <person name="Jenkins J."/>
            <person name="Shu S."/>
            <person name="Grimwood J."/>
            <person name="Barry K."/>
            <person name="Goodstein D."/>
            <person name="Schmutz J."/>
            <person name="Leebens-Mack J."/>
            <person name="Osbourn A."/>
        </authorList>
    </citation>
    <scope>NUCLEOTIDE SEQUENCE [LARGE SCALE GENOMIC DNA]</scope>
    <source>
        <strain evidence="18">JIC</strain>
    </source>
</reference>
<evidence type="ECO:0000256" key="3">
    <source>
        <dbReference type="ARBA" id="ARBA00022475"/>
    </source>
</evidence>
<keyword evidence="8" id="KW-0418">Kinase</keyword>
<feature type="transmembrane region" description="Helical" evidence="16">
    <location>
        <begin position="374"/>
        <end position="398"/>
    </location>
</feature>
<feature type="compositionally biased region" description="Pro residues" evidence="15">
    <location>
        <begin position="110"/>
        <end position="225"/>
    </location>
</feature>
<dbReference type="InterPro" id="IPR000719">
    <property type="entry name" value="Prot_kinase_dom"/>
</dbReference>
<evidence type="ECO:0000256" key="14">
    <source>
        <dbReference type="PROSITE-ProRule" id="PRU10141"/>
    </source>
</evidence>
<keyword evidence="9 14" id="KW-0067">ATP-binding</keyword>
<dbReference type="InterPro" id="IPR047117">
    <property type="entry name" value="PERK1-13-like"/>
</dbReference>
<keyword evidence="10 16" id="KW-1133">Transmembrane helix</keyword>